<dbReference type="GO" id="GO:0030255">
    <property type="term" value="P:protein secretion by the type IV secretion system"/>
    <property type="evidence" value="ECO:0007669"/>
    <property type="project" value="InterPro"/>
</dbReference>
<name>A0AA50HNM1_9GAMM</name>
<keyword evidence="7" id="KW-1185">Reference proteome</keyword>
<proteinExistence type="predicted"/>
<keyword evidence="4 5" id="KW-0472">Membrane</keyword>
<dbReference type="RefSeq" id="WP_306213592.1">
    <property type="nucleotide sequence ID" value="NZ_CP132355.1"/>
</dbReference>
<evidence type="ECO:0000256" key="2">
    <source>
        <dbReference type="ARBA" id="ARBA00022692"/>
    </source>
</evidence>
<sequence>MATSRFFQAAHDVISKVLDQSLTGQLDSFSSIASTLGQYGISIYVLWYAYTVVVRKQKTPVPDFIWNVFRFWLILIFVRNTGGWLDSANDAIDGLKTTFAGGDPWSWVDQLWNKVQQVAGYLMDKDTSTYVKTEGSIAALLTYAGGICAMLLTSIVYLSAEVTLKVLGVTAPLFIMCLSFGFLRQMFNSWLQLLFSSCFIFLFCGLAIKAGMTFMNGILTISIANADSLNLISTGAQAGVAGAFMAWIIWQAKTYASQLAGVGVEGALQGAAAMGIGAGTFGAGRMVGGALGMGKNAGQGAWKGLRRQQGGLGQSPGVSGKVGNLTGQGMNIAAKKLRSSAIELAKKKYGG</sequence>
<evidence type="ECO:0000313" key="6">
    <source>
        <dbReference type="EMBL" id="WLS81228.1"/>
    </source>
</evidence>
<geneLocation type="plasmid" evidence="6 7">
    <name>unnamed2</name>
</geneLocation>
<dbReference type="Proteomes" id="UP001228139">
    <property type="component" value="Plasmid unnamed2"/>
</dbReference>
<evidence type="ECO:0000256" key="1">
    <source>
        <dbReference type="ARBA" id="ARBA00004141"/>
    </source>
</evidence>
<feature type="transmembrane region" description="Helical" evidence="5">
    <location>
        <begin position="137"/>
        <end position="159"/>
    </location>
</feature>
<dbReference type="Pfam" id="PF04610">
    <property type="entry name" value="TrbL"/>
    <property type="match status" value="1"/>
</dbReference>
<dbReference type="KEGG" id="epi:Q3V30_22460"/>
<evidence type="ECO:0000256" key="3">
    <source>
        <dbReference type="ARBA" id="ARBA00022989"/>
    </source>
</evidence>
<keyword evidence="3 5" id="KW-1133">Transmembrane helix</keyword>
<protein>
    <submittedName>
        <fullName evidence="6">Type IV secretion system protein</fullName>
    </submittedName>
</protein>
<gene>
    <name evidence="6" type="ORF">Q3V30_22460</name>
</gene>
<comment type="subcellular location">
    <subcellularLocation>
        <location evidence="1">Membrane</location>
        <topology evidence="1">Multi-pass membrane protein</topology>
    </subcellularLocation>
</comment>
<dbReference type="AlphaFoldDB" id="A0AA50HNM1"/>
<dbReference type="GO" id="GO:0016020">
    <property type="term" value="C:membrane"/>
    <property type="evidence" value="ECO:0007669"/>
    <property type="project" value="UniProtKB-SubCell"/>
</dbReference>
<dbReference type="InterPro" id="IPR007688">
    <property type="entry name" value="Conjugal_tfr_TrbL/VirB6"/>
</dbReference>
<evidence type="ECO:0000256" key="5">
    <source>
        <dbReference type="SAM" id="Phobius"/>
    </source>
</evidence>
<accession>A0AA50HNM1</accession>
<keyword evidence="6" id="KW-0614">Plasmid</keyword>
<keyword evidence="2 5" id="KW-0812">Transmembrane</keyword>
<organism evidence="6 7">
    <name type="scientific">Erwinia pyri</name>
    <dbReference type="NCBI Taxonomy" id="3062598"/>
    <lineage>
        <taxon>Bacteria</taxon>
        <taxon>Pseudomonadati</taxon>
        <taxon>Pseudomonadota</taxon>
        <taxon>Gammaproteobacteria</taxon>
        <taxon>Enterobacterales</taxon>
        <taxon>Erwiniaceae</taxon>
        <taxon>Erwinia</taxon>
    </lineage>
</organism>
<evidence type="ECO:0000313" key="7">
    <source>
        <dbReference type="Proteomes" id="UP001228139"/>
    </source>
</evidence>
<feature type="transmembrane region" description="Helical" evidence="5">
    <location>
        <begin position="229"/>
        <end position="250"/>
    </location>
</feature>
<feature type="transmembrane region" description="Helical" evidence="5">
    <location>
        <begin position="189"/>
        <end position="208"/>
    </location>
</feature>
<evidence type="ECO:0000256" key="4">
    <source>
        <dbReference type="ARBA" id="ARBA00023136"/>
    </source>
</evidence>
<reference evidence="6 7" key="1">
    <citation type="submission" date="2023-07" db="EMBL/GenBank/DDBJ databases">
        <title>Pathogenic bacteria of pear tree diseases.</title>
        <authorList>
            <person name="Zhang Z."/>
            <person name="He L."/>
            <person name="Huang R."/>
        </authorList>
    </citation>
    <scope>NUCLEOTIDE SEQUENCE [LARGE SCALE GENOMIC DNA]</scope>
    <source>
        <strain evidence="6 7">DE2</strain>
        <plasmid evidence="6 7">unnamed2</plasmid>
    </source>
</reference>
<feature type="transmembrane region" description="Helical" evidence="5">
    <location>
        <begin position="65"/>
        <end position="85"/>
    </location>
</feature>
<feature type="transmembrane region" description="Helical" evidence="5">
    <location>
        <begin position="166"/>
        <end position="183"/>
    </location>
</feature>
<feature type="transmembrane region" description="Helical" evidence="5">
    <location>
        <begin position="36"/>
        <end position="53"/>
    </location>
</feature>
<dbReference type="EMBL" id="CP132355">
    <property type="protein sequence ID" value="WLS81228.1"/>
    <property type="molecule type" value="Genomic_DNA"/>
</dbReference>